<dbReference type="RefSeq" id="WP_092950395.1">
    <property type="nucleotide sequence ID" value="NZ_FOMQ01000003.1"/>
</dbReference>
<name>A0A1I1TE38_9BURK</name>
<reference evidence="8" key="1">
    <citation type="submission" date="2016-10" db="EMBL/GenBank/DDBJ databases">
        <authorList>
            <person name="Varghese N."/>
            <person name="Submissions S."/>
        </authorList>
    </citation>
    <scope>NUCLEOTIDE SEQUENCE [LARGE SCALE GENOMIC DNA]</scope>
    <source>
        <strain evidence="8">DSM 7481</strain>
    </source>
</reference>
<evidence type="ECO:0000313" key="7">
    <source>
        <dbReference type="EMBL" id="SFD56891.1"/>
    </source>
</evidence>
<comment type="subcellular location">
    <subcellularLocation>
        <location evidence="1">Membrane</location>
    </subcellularLocation>
</comment>
<feature type="domain" description="Methyl-accepting transducer" evidence="6">
    <location>
        <begin position="276"/>
        <end position="505"/>
    </location>
</feature>
<dbReference type="Proteomes" id="UP000199517">
    <property type="component" value="Unassembled WGS sequence"/>
</dbReference>
<evidence type="ECO:0000256" key="5">
    <source>
        <dbReference type="SAM" id="Phobius"/>
    </source>
</evidence>
<evidence type="ECO:0000256" key="3">
    <source>
        <dbReference type="ARBA" id="ARBA00029447"/>
    </source>
</evidence>
<dbReference type="InterPro" id="IPR004089">
    <property type="entry name" value="MCPsignal_dom"/>
</dbReference>
<dbReference type="GO" id="GO:0006935">
    <property type="term" value="P:chemotaxis"/>
    <property type="evidence" value="ECO:0007669"/>
    <property type="project" value="InterPro"/>
</dbReference>
<dbReference type="SMART" id="SM00283">
    <property type="entry name" value="MA"/>
    <property type="match status" value="1"/>
</dbReference>
<proteinExistence type="inferred from homology"/>
<organism evidence="7 8">
    <name type="scientific">Paracidovorax konjaci</name>
    <dbReference type="NCBI Taxonomy" id="32040"/>
    <lineage>
        <taxon>Bacteria</taxon>
        <taxon>Pseudomonadati</taxon>
        <taxon>Pseudomonadota</taxon>
        <taxon>Betaproteobacteria</taxon>
        <taxon>Burkholderiales</taxon>
        <taxon>Comamonadaceae</taxon>
        <taxon>Paracidovorax</taxon>
    </lineage>
</organism>
<dbReference type="CDD" id="cd11386">
    <property type="entry name" value="MCP_signal"/>
    <property type="match status" value="1"/>
</dbReference>
<dbReference type="Gene3D" id="1.10.287.950">
    <property type="entry name" value="Methyl-accepting chemotaxis protein"/>
    <property type="match status" value="1"/>
</dbReference>
<dbReference type="GO" id="GO:0007165">
    <property type="term" value="P:signal transduction"/>
    <property type="evidence" value="ECO:0007669"/>
    <property type="project" value="UniProtKB-KW"/>
</dbReference>
<protein>
    <submittedName>
        <fullName evidence="7">Methyl-accepting chemotaxis protein-1, serine sensor receptor</fullName>
    </submittedName>
</protein>
<evidence type="ECO:0000256" key="4">
    <source>
        <dbReference type="PROSITE-ProRule" id="PRU00284"/>
    </source>
</evidence>
<dbReference type="GO" id="GO:0004888">
    <property type="term" value="F:transmembrane signaling receptor activity"/>
    <property type="evidence" value="ECO:0007669"/>
    <property type="project" value="InterPro"/>
</dbReference>
<dbReference type="Pfam" id="PF12729">
    <property type="entry name" value="4HB_MCP_1"/>
    <property type="match status" value="1"/>
</dbReference>
<keyword evidence="4" id="KW-0807">Transducer</keyword>
<dbReference type="PANTHER" id="PTHR43531">
    <property type="entry name" value="PROTEIN ICFG"/>
    <property type="match status" value="1"/>
</dbReference>
<keyword evidence="5" id="KW-0812">Transmembrane</keyword>
<dbReference type="PANTHER" id="PTHR43531:SF14">
    <property type="entry name" value="METHYL-ACCEPTING CHEMOTAXIS PROTEIN I-RELATED"/>
    <property type="match status" value="1"/>
</dbReference>
<evidence type="ECO:0000256" key="1">
    <source>
        <dbReference type="ARBA" id="ARBA00004370"/>
    </source>
</evidence>
<dbReference type="FunFam" id="1.10.287.950:FF:000001">
    <property type="entry name" value="Methyl-accepting chemotaxis sensory transducer"/>
    <property type="match status" value="1"/>
</dbReference>
<dbReference type="SUPFAM" id="SSF58104">
    <property type="entry name" value="Methyl-accepting chemotaxis protein (MCP) signaling domain"/>
    <property type="match status" value="1"/>
</dbReference>
<dbReference type="PROSITE" id="PS50111">
    <property type="entry name" value="CHEMOTAXIS_TRANSDUC_2"/>
    <property type="match status" value="1"/>
</dbReference>
<dbReference type="STRING" id="32040.SAMN04489710_103307"/>
<dbReference type="OrthoDB" id="5441488at2"/>
<dbReference type="EMBL" id="FOMQ01000003">
    <property type="protein sequence ID" value="SFD56891.1"/>
    <property type="molecule type" value="Genomic_DNA"/>
</dbReference>
<keyword evidence="5" id="KW-1133">Transmembrane helix</keyword>
<comment type="similarity">
    <text evidence="3">Belongs to the methyl-accepting chemotaxis (MCP) protein family.</text>
</comment>
<evidence type="ECO:0000313" key="8">
    <source>
        <dbReference type="Proteomes" id="UP000199517"/>
    </source>
</evidence>
<dbReference type="GO" id="GO:0005886">
    <property type="term" value="C:plasma membrane"/>
    <property type="evidence" value="ECO:0007669"/>
    <property type="project" value="TreeGrafter"/>
</dbReference>
<accession>A0A1I1TE38</accession>
<dbReference type="InterPro" id="IPR024478">
    <property type="entry name" value="HlyB_4HB_MCP"/>
</dbReference>
<evidence type="ECO:0000256" key="2">
    <source>
        <dbReference type="ARBA" id="ARBA00022481"/>
    </source>
</evidence>
<dbReference type="Pfam" id="PF00015">
    <property type="entry name" value="MCPsignal"/>
    <property type="match status" value="1"/>
</dbReference>
<feature type="transmembrane region" description="Helical" evidence="5">
    <location>
        <begin position="12"/>
        <end position="33"/>
    </location>
</feature>
<keyword evidence="7" id="KW-0675">Receptor</keyword>
<keyword evidence="5" id="KW-0472">Membrane</keyword>
<sequence length="544" mass="56750">MMKNARVRTQLLAAFGAMAVLIFFMSLFGLVALSDAKLRFDDYVHGIDARTAMASHLRAAVEARAIAARNIVLATSPADAQAEKARAEQAHAQVQQTLASLKQLTAQATDASEPARTLVADMERIEQSYAPVALSIIDMGVRGEREPAIVKLNKECRPLLDRFSAATHAYTQLSEQTAHRLTDEAATRLNGQRTALIACALVALVTATLAGIFITRKLTSSLGGEPAELREIAEQVASGDLSPMRQQGPVVPGSVLASLASMHSTLAHIVSDVRLASDSISTGSSEIATGNADLSRRTETQASALQETASAMEQLSATVRTNADNARVASELATGASEVAGRGGRIVDQVVSTMQEISASSREIAEITSVIDGIAFQTNILALNAAVEAARAGEQGRGFAVVAAEVRTLAQRSAAASKEIRGLIVGSVEKVDKGASLVAQAGATMTEIVTEIRRVSEIVGEISVASSEQSDGVLQVGQAVAQMDQATQQNAALVEEGAAAASSLHEQARRLETSVSVFRIPLALGGDAPVAPRALPGARPLALG</sequence>
<dbReference type="InterPro" id="IPR004090">
    <property type="entry name" value="Chemotax_Me-accpt_rcpt"/>
</dbReference>
<evidence type="ECO:0000259" key="6">
    <source>
        <dbReference type="PROSITE" id="PS50111"/>
    </source>
</evidence>
<keyword evidence="8" id="KW-1185">Reference proteome</keyword>
<dbReference type="PRINTS" id="PR00260">
    <property type="entry name" value="CHEMTRNSDUCR"/>
</dbReference>
<dbReference type="AlphaFoldDB" id="A0A1I1TE38"/>
<feature type="transmembrane region" description="Helical" evidence="5">
    <location>
        <begin position="195"/>
        <end position="214"/>
    </location>
</feature>
<gene>
    <name evidence="7" type="ORF">SAMN04489710_103307</name>
</gene>
<dbReference type="InterPro" id="IPR051310">
    <property type="entry name" value="MCP_chemotaxis"/>
</dbReference>
<keyword evidence="2" id="KW-0488">Methylation</keyword>